<reference evidence="2" key="1">
    <citation type="journal article" date="2022" name="Mol. Ecol. Resour.">
        <title>The genomes of chicory, endive, great burdock and yacon provide insights into Asteraceae palaeo-polyploidization history and plant inulin production.</title>
        <authorList>
            <person name="Fan W."/>
            <person name="Wang S."/>
            <person name="Wang H."/>
            <person name="Wang A."/>
            <person name="Jiang F."/>
            <person name="Liu H."/>
            <person name="Zhao H."/>
            <person name="Xu D."/>
            <person name="Zhang Y."/>
        </authorList>
    </citation>
    <scope>NUCLEOTIDE SEQUENCE [LARGE SCALE GENOMIC DNA]</scope>
    <source>
        <strain evidence="2">cv. Punajuju</strain>
    </source>
</reference>
<protein>
    <submittedName>
        <fullName evidence="1">Uncharacterized protein</fullName>
    </submittedName>
</protein>
<sequence length="114" mass="12356">MGEVGESALHGHRDFHTPTIKNINGQRKEDHSNATIEAVNGFDEYEKVEAVNGNSEAGMVEAVNGLDEAGISEAVKEFVEAVIDGDEAGNEAVDEHHFNGEKTVMSSRDDQIFL</sequence>
<keyword evidence="2" id="KW-1185">Reference proteome</keyword>
<reference evidence="1 2" key="2">
    <citation type="journal article" date="2022" name="Mol. Ecol. Resour.">
        <title>The genomes of chicory, endive, great burdock and yacon provide insights into Asteraceae paleo-polyploidization history and plant inulin production.</title>
        <authorList>
            <person name="Fan W."/>
            <person name="Wang S."/>
            <person name="Wang H."/>
            <person name="Wang A."/>
            <person name="Jiang F."/>
            <person name="Liu H."/>
            <person name="Zhao H."/>
            <person name="Xu D."/>
            <person name="Zhang Y."/>
        </authorList>
    </citation>
    <scope>NUCLEOTIDE SEQUENCE [LARGE SCALE GENOMIC DNA]</scope>
    <source>
        <strain evidence="2">cv. Punajuju</strain>
        <tissue evidence="1">Leaves</tissue>
    </source>
</reference>
<dbReference type="EMBL" id="CM042013">
    <property type="protein sequence ID" value="KAI3740076.1"/>
    <property type="molecule type" value="Genomic_DNA"/>
</dbReference>
<comment type="caution">
    <text evidence="1">The sequence shown here is derived from an EMBL/GenBank/DDBJ whole genome shotgun (WGS) entry which is preliminary data.</text>
</comment>
<proteinExistence type="predicted"/>
<gene>
    <name evidence="1" type="ORF">L2E82_30494</name>
</gene>
<accession>A0ACB9D0S5</accession>
<organism evidence="1 2">
    <name type="scientific">Cichorium intybus</name>
    <name type="common">Chicory</name>
    <dbReference type="NCBI Taxonomy" id="13427"/>
    <lineage>
        <taxon>Eukaryota</taxon>
        <taxon>Viridiplantae</taxon>
        <taxon>Streptophyta</taxon>
        <taxon>Embryophyta</taxon>
        <taxon>Tracheophyta</taxon>
        <taxon>Spermatophyta</taxon>
        <taxon>Magnoliopsida</taxon>
        <taxon>eudicotyledons</taxon>
        <taxon>Gunneridae</taxon>
        <taxon>Pentapetalae</taxon>
        <taxon>asterids</taxon>
        <taxon>campanulids</taxon>
        <taxon>Asterales</taxon>
        <taxon>Asteraceae</taxon>
        <taxon>Cichorioideae</taxon>
        <taxon>Cichorieae</taxon>
        <taxon>Cichoriinae</taxon>
        <taxon>Cichorium</taxon>
    </lineage>
</organism>
<name>A0ACB9D0S5_CICIN</name>
<dbReference type="Proteomes" id="UP001055811">
    <property type="component" value="Linkage Group LG05"/>
</dbReference>
<evidence type="ECO:0000313" key="2">
    <source>
        <dbReference type="Proteomes" id="UP001055811"/>
    </source>
</evidence>
<evidence type="ECO:0000313" key="1">
    <source>
        <dbReference type="EMBL" id="KAI3740076.1"/>
    </source>
</evidence>